<feature type="transmembrane region" description="Helical" evidence="7">
    <location>
        <begin position="83"/>
        <end position="110"/>
    </location>
</feature>
<keyword evidence="6 7" id="KW-0472">Membrane</keyword>
<feature type="transmembrane region" description="Helical" evidence="7">
    <location>
        <begin position="183"/>
        <end position="208"/>
    </location>
</feature>
<evidence type="ECO:0000256" key="4">
    <source>
        <dbReference type="ARBA" id="ARBA00022692"/>
    </source>
</evidence>
<evidence type="ECO:0000256" key="6">
    <source>
        <dbReference type="ARBA" id="ARBA00023136"/>
    </source>
</evidence>
<evidence type="ECO:0000256" key="1">
    <source>
        <dbReference type="ARBA" id="ARBA00004651"/>
    </source>
</evidence>
<gene>
    <name evidence="8" type="ORF">C9J27_03655</name>
</gene>
<comment type="similarity">
    <text evidence="2">Belongs to the FliR/MopE/SpaR family.</text>
</comment>
<reference evidence="8 9" key="1">
    <citation type="submission" date="2018-01" db="EMBL/GenBank/DDBJ databases">
        <title>Whole genome sequencing of Histamine producing bacteria.</title>
        <authorList>
            <person name="Butler K."/>
        </authorList>
    </citation>
    <scope>NUCLEOTIDE SEQUENCE [LARGE SCALE GENOMIC DNA]</scope>
    <source>
        <strain evidence="8 9">FS-7.2</strain>
    </source>
</reference>
<organism evidence="8 9">
    <name type="scientific">Photobacterium kishitanii</name>
    <dbReference type="NCBI Taxonomy" id="318456"/>
    <lineage>
        <taxon>Bacteria</taxon>
        <taxon>Pseudomonadati</taxon>
        <taxon>Pseudomonadota</taxon>
        <taxon>Gammaproteobacteria</taxon>
        <taxon>Vibrionales</taxon>
        <taxon>Vibrionaceae</taxon>
        <taxon>Photobacterium</taxon>
    </lineage>
</organism>
<comment type="caution">
    <text evidence="8">The sequence shown here is derived from an EMBL/GenBank/DDBJ whole genome shotgun (WGS) entry which is preliminary data.</text>
</comment>
<dbReference type="Proteomes" id="UP000241426">
    <property type="component" value="Unassembled WGS sequence"/>
</dbReference>
<dbReference type="AlphaFoldDB" id="A0A2T3KMW8"/>
<sequence>MLESFLLDQSFSFVVSSVLIMVRLVAFFSIVPMINKHVPKKAMVCFCGVLTLIIAQRLSPLLSVEQSTYMTSDILLDMVRNSFIGFVYGVALLCVFEVITIMGTLIAYACQMGFASMLDPVNGTNNSVVSNLFMIMYSLFFVSGGGLLGFISFFGDSFAHYPAVGSNILSIDLHGFALQLGDVFSMALVLALPFIAASLLLNAGLAVISKMAPSFNLFSIGFPLCIMCFIMSLSVCMPTMLASINVSIVHLMEAYRSALSVAL</sequence>
<proteinExistence type="inferred from homology"/>
<dbReference type="RefSeq" id="WP_107288855.1">
    <property type="nucleotide sequence ID" value="NZ_PYNF01000002.1"/>
</dbReference>
<dbReference type="GO" id="GO:0005886">
    <property type="term" value="C:plasma membrane"/>
    <property type="evidence" value="ECO:0007669"/>
    <property type="project" value="UniProtKB-SubCell"/>
</dbReference>
<accession>A0A2T3KMW8</accession>
<keyword evidence="3" id="KW-1003">Cell membrane</keyword>
<feature type="transmembrane region" description="Helical" evidence="7">
    <location>
        <begin position="220"/>
        <end position="244"/>
    </location>
</feature>
<comment type="subcellular location">
    <subcellularLocation>
        <location evidence="1">Cell membrane</location>
        <topology evidence="1">Multi-pass membrane protein</topology>
    </subcellularLocation>
</comment>
<dbReference type="GO" id="GO:0006605">
    <property type="term" value="P:protein targeting"/>
    <property type="evidence" value="ECO:0007669"/>
    <property type="project" value="InterPro"/>
</dbReference>
<feature type="transmembrane region" description="Helical" evidence="7">
    <location>
        <begin position="131"/>
        <end position="154"/>
    </location>
</feature>
<evidence type="ECO:0000313" key="8">
    <source>
        <dbReference type="EMBL" id="PSV01128.1"/>
    </source>
</evidence>
<keyword evidence="5 7" id="KW-1133">Transmembrane helix</keyword>
<feature type="transmembrane region" description="Helical" evidence="7">
    <location>
        <begin position="12"/>
        <end position="31"/>
    </location>
</feature>
<evidence type="ECO:0008006" key="10">
    <source>
        <dbReference type="Google" id="ProtNLM"/>
    </source>
</evidence>
<evidence type="ECO:0000256" key="3">
    <source>
        <dbReference type="ARBA" id="ARBA00022475"/>
    </source>
</evidence>
<evidence type="ECO:0000256" key="5">
    <source>
        <dbReference type="ARBA" id="ARBA00022989"/>
    </source>
</evidence>
<protein>
    <recommendedName>
        <fullName evidence="10">Flagellar biosynthetic protein FliR</fullName>
    </recommendedName>
</protein>
<evidence type="ECO:0000313" key="9">
    <source>
        <dbReference type="Proteomes" id="UP000241426"/>
    </source>
</evidence>
<feature type="transmembrane region" description="Helical" evidence="7">
    <location>
        <begin position="43"/>
        <end position="63"/>
    </location>
</feature>
<dbReference type="PANTHER" id="PTHR30065:SF8">
    <property type="entry name" value="FLAGELLAR BIOSYNTHETIC PROTEIN FLIR"/>
    <property type="match status" value="1"/>
</dbReference>
<evidence type="ECO:0000256" key="7">
    <source>
        <dbReference type="SAM" id="Phobius"/>
    </source>
</evidence>
<name>A0A2T3KMW8_9GAMM</name>
<dbReference type="EMBL" id="PYNF01000002">
    <property type="protein sequence ID" value="PSV01128.1"/>
    <property type="molecule type" value="Genomic_DNA"/>
</dbReference>
<dbReference type="PANTHER" id="PTHR30065">
    <property type="entry name" value="FLAGELLAR BIOSYNTHETIC PROTEIN FLIR"/>
    <property type="match status" value="1"/>
</dbReference>
<keyword evidence="4 7" id="KW-0812">Transmembrane</keyword>
<dbReference type="Pfam" id="PF01311">
    <property type="entry name" value="Bac_export_1"/>
    <property type="match status" value="1"/>
</dbReference>
<evidence type="ECO:0000256" key="2">
    <source>
        <dbReference type="ARBA" id="ARBA00009772"/>
    </source>
</evidence>
<dbReference type="PRINTS" id="PR00953">
    <property type="entry name" value="TYPE3IMRPROT"/>
</dbReference>
<dbReference type="InterPro" id="IPR002010">
    <property type="entry name" value="T3SS_IM_R"/>
</dbReference>